<comment type="caution">
    <text evidence="2">The sequence shown here is derived from an EMBL/GenBank/DDBJ whole genome shotgun (WGS) entry which is preliminary data.</text>
</comment>
<dbReference type="AlphaFoldDB" id="A0A5J4WZ68"/>
<gene>
    <name evidence="2" type="ORF">EZS28_004978</name>
</gene>
<organism evidence="2 3">
    <name type="scientific">Streblomastix strix</name>
    <dbReference type="NCBI Taxonomy" id="222440"/>
    <lineage>
        <taxon>Eukaryota</taxon>
        <taxon>Metamonada</taxon>
        <taxon>Preaxostyla</taxon>
        <taxon>Oxymonadida</taxon>
        <taxon>Streblomastigidae</taxon>
        <taxon>Streblomastix</taxon>
    </lineage>
</organism>
<sequence length="154" mass="16858">MSANIGLCGNRTHQLCTVKAIANADAVKQYKLEDYATVWESDNSISASIGEDDLAKKGKKLTVSVLVQTDDNSLQDAELVSGGFNTAEVEGFNKARLGITTIIWIIIAAVVVVVCTVVALIIIKKLSSSSGMRDKEKKRQEYQYASIEMEENKW</sequence>
<protein>
    <submittedName>
        <fullName evidence="2">Uncharacterized protein</fullName>
    </submittedName>
</protein>
<keyword evidence="1" id="KW-0472">Membrane</keyword>
<name>A0A5J4WZ68_9EUKA</name>
<evidence type="ECO:0000256" key="1">
    <source>
        <dbReference type="SAM" id="Phobius"/>
    </source>
</evidence>
<dbReference type="EMBL" id="SNRW01000739">
    <property type="protein sequence ID" value="KAA6399499.1"/>
    <property type="molecule type" value="Genomic_DNA"/>
</dbReference>
<keyword evidence="1" id="KW-1133">Transmembrane helix</keyword>
<accession>A0A5J4WZ68</accession>
<keyword evidence="1" id="KW-0812">Transmembrane</keyword>
<evidence type="ECO:0000313" key="2">
    <source>
        <dbReference type="EMBL" id="KAA6399499.1"/>
    </source>
</evidence>
<dbReference type="Proteomes" id="UP000324800">
    <property type="component" value="Unassembled WGS sequence"/>
</dbReference>
<evidence type="ECO:0000313" key="3">
    <source>
        <dbReference type="Proteomes" id="UP000324800"/>
    </source>
</evidence>
<proteinExistence type="predicted"/>
<reference evidence="2 3" key="1">
    <citation type="submission" date="2019-03" db="EMBL/GenBank/DDBJ databases">
        <title>Single cell metagenomics reveals metabolic interactions within the superorganism composed of flagellate Streblomastix strix and complex community of Bacteroidetes bacteria on its surface.</title>
        <authorList>
            <person name="Treitli S.C."/>
            <person name="Kolisko M."/>
            <person name="Husnik F."/>
            <person name="Keeling P."/>
            <person name="Hampl V."/>
        </authorList>
    </citation>
    <scope>NUCLEOTIDE SEQUENCE [LARGE SCALE GENOMIC DNA]</scope>
    <source>
        <strain evidence="2">ST1C</strain>
    </source>
</reference>
<feature type="transmembrane region" description="Helical" evidence="1">
    <location>
        <begin position="102"/>
        <end position="123"/>
    </location>
</feature>